<dbReference type="InterPro" id="IPR019316">
    <property type="entry name" value="G8_domain"/>
</dbReference>
<name>A0AAD8XU60_9STRA</name>
<evidence type="ECO:0000259" key="6">
    <source>
        <dbReference type="Pfam" id="PF00024"/>
    </source>
</evidence>
<dbReference type="SUPFAM" id="SSF51126">
    <property type="entry name" value="Pectin lyase-like"/>
    <property type="match status" value="1"/>
</dbReference>
<dbReference type="Pfam" id="PF24606">
    <property type="entry name" value="CEMIP_beta-hel"/>
    <property type="match status" value="1"/>
</dbReference>
<evidence type="ECO:0000256" key="5">
    <source>
        <dbReference type="SAM" id="MobiDB-lite"/>
    </source>
</evidence>
<evidence type="ECO:0000313" key="9">
    <source>
        <dbReference type="EMBL" id="KAK1733411.1"/>
    </source>
</evidence>
<feature type="domain" description="G8" evidence="7">
    <location>
        <begin position="126"/>
        <end position="255"/>
    </location>
</feature>
<dbReference type="PANTHER" id="PTHR46769:SF2">
    <property type="entry name" value="FIBROCYSTIN-L ISOFORM 2 PRECURSOR-RELATED"/>
    <property type="match status" value="1"/>
</dbReference>
<gene>
    <name evidence="9" type="ORF">QTG54_015970</name>
</gene>
<keyword evidence="2" id="KW-0472">Membrane</keyword>
<evidence type="ECO:0000256" key="3">
    <source>
        <dbReference type="ARBA" id="ARBA00022729"/>
    </source>
</evidence>
<keyword evidence="10" id="KW-1185">Reference proteome</keyword>
<dbReference type="Pfam" id="PF10162">
    <property type="entry name" value="G8"/>
    <property type="match status" value="1"/>
</dbReference>
<protein>
    <submittedName>
        <fullName evidence="9">G8 domain-containing protein</fullName>
    </submittedName>
</protein>
<proteinExistence type="predicted"/>
<evidence type="ECO:0000256" key="2">
    <source>
        <dbReference type="ARBA" id="ARBA00022475"/>
    </source>
</evidence>
<evidence type="ECO:0000256" key="1">
    <source>
        <dbReference type="ARBA" id="ARBA00004236"/>
    </source>
</evidence>
<reference evidence="9" key="1">
    <citation type="submission" date="2023-06" db="EMBL/GenBank/DDBJ databases">
        <title>Survivors Of The Sea: Transcriptome response of Skeletonema marinoi to long-term dormancy.</title>
        <authorList>
            <person name="Pinder M.I.M."/>
            <person name="Kourtchenko O."/>
            <person name="Robertson E.K."/>
            <person name="Larsson T."/>
            <person name="Maumus F."/>
            <person name="Osuna-Cruz C.M."/>
            <person name="Vancaester E."/>
            <person name="Stenow R."/>
            <person name="Vandepoele K."/>
            <person name="Ploug H."/>
            <person name="Bruchert V."/>
            <person name="Godhe A."/>
            <person name="Topel M."/>
        </authorList>
    </citation>
    <scope>NUCLEOTIDE SEQUENCE</scope>
    <source>
        <strain evidence="9">R05AC</strain>
    </source>
</reference>
<dbReference type="Gene3D" id="3.50.4.10">
    <property type="entry name" value="Hepatocyte Growth Factor"/>
    <property type="match status" value="1"/>
</dbReference>
<organism evidence="9 10">
    <name type="scientific">Skeletonema marinoi</name>
    <dbReference type="NCBI Taxonomy" id="267567"/>
    <lineage>
        <taxon>Eukaryota</taxon>
        <taxon>Sar</taxon>
        <taxon>Stramenopiles</taxon>
        <taxon>Ochrophyta</taxon>
        <taxon>Bacillariophyta</taxon>
        <taxon>Coscinodiscophyceae</taxon>
        <taxon>Thalassiosirophycidae</taxon>
        <taxon>Thalassiosirales</taxon>
        <taxon>Skeletonemataceae</taxon>
        <taxon>Skeletonema</taxon>
        <taxon>Skeletonema marinoi-dohrnii complex</taxon>
    </lineage>
</organism>
<comment type="caution">
    <text evidence="9">The sequence shown here is derived from an EMBL/GenBank/DDBJ whole genome shotgun (WGS) entry which is preliminary data.</text>
</comment>
<keyword evidence="2" id="KW-1003">Cell membrane</keyword>
<evidence type="ECO:0000313" key="10">
    <source>
        <dbReference type="Proteomes" id="UP001224775"/>
    </source>
</evidence>
<accession>A0AAD8XU60</accession>
<evidence type="ECO:0000256" key="4">
    <source>
        <dbReference type="ARBA" id="ARBA00023180"/>
    </source>
</evidence>
<dbReference type="EMBL" id="JATAAI010000050">
    <property type="protein sequence ID" value="KAK1733411.1"/>
    <property type="molecule type" value="Genomic_DNA"/>
</dbReference>
<evidence type="ECO:0000259" key="8">
    <source>
        <dbReference type="Pfam" id="PF24606"/>
    </source>
</evidence>
<dbReference type="PANTHER" id="PTHR46769">
    <property type="entry name" value="POLYCYSTIC KIDNEY AND HEPATIC DISEASE 1 (AUTOSOMAL RECESSIVE)-LIKE 1"/>
    <property type="match status" value="1"/>
</dbReference>
<feature type="region of interest" description="Disordered" evidence="5">
    <location>
        <begin position="881"/>
        <end position="901"/>
    </location>
</feature>
<dbReference type="InterPro" id="IPR003609">
    <property type="entry name" value="Pan_app"/>
</dbReference>
<keyword evidence="4" id="KW-0325">Glycoprotein</keyword>
<feature type="domain" description="Apple" evidence="6">
    <location>
        <begin position="1111"/>
        <end position="1148"/>
    </location>
</feature>
<comment type="subcellular location">
    <subcellularLocation>
        <location evidence="1">Cell membrane</location>
    </subcellularLocation>
</comment>
<evidence type="ECO:0000259" key="7">
    <source>
        <dbReference type="Pfam" id="PF10162"/>
    </source>
</evidence>
<feature type="domain" description="CEMIP beta-helix" evidence="8">
    <location>
        <begin position="526"/>
        <end position="621"/>
    </location>
</feature>
<dbReference type="Proteomes" id="UP001224775">
    <property type="component" value="Unassembled WGS sequence"/>
</dbReference>
<dbReference type="InterPro" id="IPR055401">
    <property type="entry name" value="CEMIP_beta-hel_dom"/>
</dbReference>
<dbReference type="InterPro" id="IPR052387">
    <property type="entry name" value="Fibrocystin"/>
</dbReference>
<dbReference type="GO" id="GO:0005886">
    <property type="term" value="C:plasma membrane"/>
    <property type="evidence" value="ECO:0007669"/>
    <property type="project" value="UniProtKB-SubCell"/>
</dbReference>
<feature type="non-terminal residue" evidence="9">
    <location>
        <position position="1"/>
    </location>
</feature>
<dbReference type="InterPro" id="IPR011050">
    <property type="entry name" value="Pectin_lyase_fold/virulence"/>
</dbReference>
<dbReference type="Pfam" id="PF00024">
    <property type="entry name" value="PAN_1"/>
    <property type="match status" value="1"/>
</dbReference>
<keyword evidence="3" id="KW-0732">Signal</keyword>
<sequence>RAVEPSIEVLLLHAQLLIVISCIMKLALASAAVLLSAATAAAAGSSHGSGGGLRASSIIKKESTTTSSSQRELMEGMDNFMPLPCNVNLTVNNCDGTTLLSSIIAAATLEAEALMTATNATSYPQGMEATIPCGTCAIADLSGGSTLLAPTGIDVQGMLYFPPSTHGTLETAHMFVQGVLKIDPPDNPEASRVTIKLIGPDENVFLTPHPHNTMACSSYANGKCPVGKRPIAVAGGRLDVRGLQDPTTCPSWVNLQDIWEEPLTDTQRLQTNNIAVDGDGNGNGDVKCLNGDVCTLEIMTVDDEPAGGVEACLRVKTGGTQYDDGYLDVFVNTGDGSGYVEVTQSGVKHDQNSVVVEKCYSGGLVGVQVMNSDANAWAGSIETSVDGGISYTPMVCKDKCVPFGGSRATLKIGEEAANCWKATMGDVMLTNSNPNIKQEDNQKILTLASVDVAEGTVTVNLSKSQIGDPFTMKTEPMMAAEVASLNRPVKFTSVKDNSGARGGHLIIYHTPHVAQLLEGVEVRAFGQSGILVHGTNFVMVENNVAYDTRGHCFIAAEDGYETDNTFKDNLGARTKRGVNLPGTSNDLMCSTFWITNPNNYFIGNVAAGCVLSGFWFEEPKQDPVYLFKDNVAHNNKNAGINRESCIFVAVPVLSIQPLNLTLTKTCNLAQQFTRMAIRHPGMFMKRTKNIRIRNSFFAWNSVGLQYFKNNGYAIIQNTTFHATPPGHADSICPTSTGIDFAYETSGKRLRIKDSSFVGYNNPNCDTVGLALKLVNLQSSSSTSGTLPRLDQVIFDPPGKNSTFGISPDSFFDSRIIILEDSDGSMTGEQGFFVNNAAVGPFSSDVCTSTEGRRPKTMFCAGSCLHTVSIEARELIGGSTKLRVTSRSDSNKTHQFEASGSTSDPAYNVKFSLDLTPSDEYDVSFVHAQTGETVFLSATVTLGEAKGYCEVDDQLVEGSFILPTPPRDSFDLFPHTNATACDAEYNTGGCAGRNELGITNKPVVEECAAACDALSTCVSFEYKRSSTVCQLSSTCDRFDLTLNEVGNSYHWYLKVNDEVAISENPTPYAYLWLLDDLNGREVTSPAGVTSTNYYIGYNTGGCVGRNELLVTTKPVVEECAAECDKMSTCVSFEYKREATNCHLSSTCDDLSLTVNEVGNSYMWYERANSYTGHTTTGGNAYLWLMETPTSSPTMSPVTLEPTSIEPTCLRITTGGVRYDDGYLDVFVNTGDGNGYVGVTQSGVKYALNSAVLEKCYLGLVGLQVKNSNANAWAGSIETSVDGGVSYTPMVCKDSCTPVGDSTASIVVDGDGNGDRAVKCLNGDTCTLVNSGSWDSTA</sequence>